<dbReference type="PRINTS" id="PR00037">
    <property type="entry name" value="HTHLACR"/>
</dbReference>
<dbReference type="InterPro" id="IPR014036">
    <property type="entry name" value="DeoR-like_C"/>
</dbReference>
<dbReference type="InterPro" id="IPR050313">
    <property type="entry name" value="Carb_Metab_HTH_regulators"/>
</dbReference>
<evidence type="ECO:0000313" key="5">
    <source>
        <dbReference type="EMBL" id="TDT33851.1"/>
    </source>
</evidence>
<dbReference type="InterPro" id="IPR036390">
    <property type="entry name" value="WH_DNA-bd_sf"/>
</dbReference>
<dbReference type="SUPFAM" id="SSF100950">
    <property type="entry name" value="NagB/RpiA/CoA transferase-like"/>
    <property type="match status" value="1"/>
</dbReference>
<dbReference type="PROSITE" id="PS00894">
    <property type="entry name" value="HTH_DEOR_1"/>
    <property type="match status" value="1"/>
</dbReference>
<feature type="domain" description="HTH deoR-type" evidence="4">
    <location>
        <begin position="3"/>
        <end position="58"/>
    </location>
</feature>
<gene>
    <name evidence="5" type="ORF">CLV29_1486</name>
</gene>
<keyword evidence="3" id="KW-0804">Transcription</keyword>
<dbReference type="OrthoDB" id="7688673at2"/>
<dbReference type="InterPro" id="IPR037171">
    <property type="entry name" value="NagB/RpiA_transferase-like"/>
</dbReference>
<comment type="caution">
    <text evidence="5">The sequence shown here is derived from an EMBL/GenBank/DDBJ whole genome shotgun (WGS) entry which is preliminary data.</text>
</comment>
<dbReference type="Pfam" id="PF08220">
    <property type="entry name" value="HTH_DeoR"/>
    <property type="match status" value="1"/>
</dbReference>
<evidence type="ECO:0000256" key="2">
    <source>
        <dbReference type="ARBA" id="ARBA00023125"/>
    </source>
</evidence>
<evidence type="ECO:0000256" key="3">
    <source>
        <dbReference type="ARBA" id="ARBA00023163"/>
    </source>
</evidence>
<keyword evidence="2" id="KW-0238">DNA-binding</keyword>
<dbReference type="PANTHER" id="PTHR30363:SF44">
    <property type="entry name" value="AGA OPERON TRANSCRIPTIONAL REPRESSOR-RELATED"/>
    <property type="match status" value="1"/>
</dbReference>
<sequence>MLATERQARIVAEVERKGSVRVTDLASMLAVSDMTIRRDLDVLARENRLAKVHGGATTRRTASTDEPGFAAKARRQQPEKAVIAARAASLVEPGAAIGLSAGTTTATLAGLLLDVDNLTVVTNSIRIADLFHNSGGGHTVVITGGVRTPSDALVGPLAVSALQQLHLDTVFLGVHGMDAGAGFTTPNMLEAETDRALVAAARKLVVVADHTKWQTVGISTITTLDRADVLITDNKLDPDAQECLQERVGQLILCDPDTPEH</sequence>
<dbReference type="GO" id="GO:0003700">
    <property type="term" value="F:DNA-binding transcription factor activity"/>
    <property type="evidence" value="ECO:0007669"/>
    <property type="project" value="InterPro"/>
</dbReference>
<dbReference type="PROSITE" id="PS51000">
    <property type="entry name" value="HTH_DEOR_2"/>
    <property type="match status" value="1"/>
</dbReference>
<accession>A0A4R7J8M4</accession>
<keyword evidence="1" id="KW-0805">Transcription regulation</keyword>
<dbReference type="Pfam" id="PF00455">
    <property type="entry name" value="DeoRC"/>
    <property type="match status" value="1"/>
</dbReference>
<proteinExistence type="predicted"/>
<keyword evidence="6" id="KW-1185">Reference proteome</keyword>
<name>A0A4R7J8M4_9ACTN</name>
<dbReference type="PANTHER" id="PTHR30363">
    <property type="entry name" value="HTH-TYPE TRANSCRIPTIONAL REGULATOR SRLR-RELATED"/>
    <property type="match status" value="1"/>
</dbReference>
<protein>
    <submittedName>
        <fullName evidence="5">DeoR/GlpR family transcriptional regulator of sugar metabolism</fullName>
    </submittedName>
</protein>
<dbReference type="Gene3D" id="3.40.50.1360">
    <property type="match status" value="1"/>
</dbReference>
<dbReference type="SUPFAM" id="SSF46785">
    <property type="entry name" value="Winged helix' DNA-binding domain"/>
    <property type="match status" value="1"/>
</dbReference>
<dbReference type="Proteomes" id="UP000295371">
    <property type="component" value="Unassembled WGS sequence"/>
</dbReference>
<dbReference type="Gene3D" id="1.10.10.10">
    <property type="entry name" value="Winged helix-like DNA-binding domain superfamily/Winged helix DNA-binding domain"/>
    <property type="match status" value="1"/>
</dbReference>
<organism evidence="5 6">
    <name type="scientific">Naumannella halotolerans</name>
    <dbReference type="NCBI Taxonomy" id="993414"/>
    <lineage>
        <taxon>Bacteria</taxon>
        <taxon>Bacillati</taxon>
        <taxon>Actinomycetota</taxon>
        <taxon>Actinomycetes</taxon>
        <taxon>Propionibacteriales</taxon>
        <taxon>Propionibacteriaceae</taxon>
        <taxon>Naumannella</taxon>
    </lineage>
</organism>
<evidence type="ECO:0000313" key="6">
    <source>
        <dbReference type="Proteomes" id="UP000295371"/>
    </source>
</evidence>
<evidence type="ECO:0000259" key="4">
    <source>
        <dbReference type="PROSITE" id="PS51000"/>
    </source>
</evidence>
<dbReference type="RefSeq" id="WP_133754296.1">
    <property type="nucleotide sequence ID" value="NZ_CP171129.1"/>
</dbReference>
<dbReference type="SMART" id="SM00420">
    <property type="entry name" value="HTH_DEOR"/>
    <property type="match status" value="1"/>
</dbReference>
<dbReference type="AlphaFoldDB" id="A0A4R7J8M4"/>
<dbReference type="GO" id="GO:0003677">
    <property type="term" value="F:DNA binding"/>
    <property type="evidence" value="ECO:0007669"/>
    <property type="project" value="UniProtKB-KW"/>
</dbReference>
<dbReference type="SMART" id="SM01134">
    <property type="entry name" value="DeoRC"/>
    <property type="match status" value="1"/>
</dbReference>
<dbReference type="InterPro" id="IPR018356">
    <property type="entry name" value="Tscrpt_reg_HTH_DeoR_CS"/>
</dbReference>
<evidence type="ECO:0000256" key="1">
    <source>
        <dbReference type="ARBA" id="ARBA00023015"/>
    </source>
</evidence>
<dbReference type="InterPro" id="IPR001034">
    <property type="entry name" value="DeoR_HTH"/>
</dbReference>
<dbReference type="InterPro" id="IPR036388">
    <property type="entry name" value="WH-like_DNA-bd_sf"/>
</dbReference>
<reference evidence="5 6" key="1">
    <citation type="submission" date="2019-03" db="EMBL/GenBank/DDBJ databases">
        <title>Genomic Encyclopedia of Archaeal and Bacterial Type Strains, Phase II (KMG-II): from individual species to whole genera.</title>
        <authorList>
            <person name="Goeker M."/>
        </authorList>
    </citation>
    <scope>NUCLEOTIDE SEQUENCE [LARGE SCALE GENOMIC DNA]</scope>
    <source>
        <strain evidence="5 6">DSM 24323</strain>
    </source>
</reference>
<dbReference type="EMBL" id="SOAW01000001">
    <property type="protein sequence ID" value="TDT33851.1"/>
    <property type="molecule type" value="Genomic_DNA"/>
</dbReference>